<dbReference type="PANTHER" id="PTHR47706">
    <property type="entry name" value="NMRA-LIKE FAMILY PROTEIN"/>
    <property type="match status" value="1"/>
</dbReference>
<dbReference type="OrthoDB" id="419598at2759"/>
<evidence type="ECO:0000313" key="4">
    <source>
        <dbReference type="EMBL" id="CAI6341364.1"/>
    </source>
</evidence>
<feature type="domain" description="NmrA-like" evidence="3">
    <location>
        <begin position="19"/>
        <end position="151"/>
    </location>
</feature>
<dbReference type="InterPro" id="IPR051609">
    <property type="entry name" value="NmrA/Isoflavone_reductase-like"/>
</dbReference>
<evidence type="ECO:0000256" key="2">
    <source>
        <dbReference type="ARBA" id="ARBA00023002"/>
    </source>
</evidence>
<dbReference type="EMBL" id="CAOQHR010000011">
    <property type="protein sequence ID" value="CAI6341364.1"/>
    <property type="molecule type" value="Genomic_DNA"/>
</dbReference>
<accession>A0A9W4UT58</accession>
<dbReference type="InterPro" id="IPR036291">
    <property type="entry name" value="NAD(P)-bd_dom_sf"/>
</dbReference>
<dbReference type="Gene3D" id="3.40.50.720">
    <property type="entry name" value="NAD(P)-binding Rossmann-like Domain"/>
    <property type="match status" value="1"/>
</dbReference>
<dbReference type="AlphaFoldDB" id="A0A9W4UT58"/>
<dbReference type="InterPro" id="IPR045312">
    <property type="entry name" value="PCBER-like"/>
</dbReference>
<dbReference type="Pfam" id="PF05368">
    <property type="entry name" value="NmrA"/>
    <property type="match status" value="1"/>
</dbReference>
<dbReference type="Proteomes" id="UP001152607">
    <property type="component" value="Unassembled WGS sequence"/>
</dbReference>
<proteinExistence type="predicted"/>
<dbReference type="CDD" id="cd05259">
    <property type="entry name" value="PCBER_SDR_a"/>
    <property type="match status" value="1"/>
</dbReference>
<reference evidence="4" key="1">
    <citation type="submission" date="2023-01" db="EMBL/GenBank/DDBJ databases">
        <authorList>
            <person name="Van Ghelder C."/>
            <person name="Rancurel C."/>
        </authorList>
    </citation>
    <scope>NUCLEOTIDE SEQUENCE</scope>
    <source>
        <strain evidence="4">CNCM I-4278</strain>
    </source>
</reference>
<keyword evidence="5" id="KW-1185">Reference proteome</keyword>
<dbReference type="SUPFAM" id="SSF51735">
    <property type="entry name" value="NAD(P)-binding Rossmann-fold domains"/>
    <property type="match status" value="1"/>
</dbReference>
<protein>
    <recommendedName>
        <fullName evidence="3">NmrA-like domain-containing protein</fullName>
    </recommendedName>
</protein>
<dbReference type="PANTHER" id="PTHR47706:SF7">
    <property type="entry name" value="CIPA-LIKE, PUTATIVE (AFU_ORTHOLOGUE AFUA_1G01630)-RELATED"/>
    <property type="match status" value="1"/>
</dbReference>
<keyword evidence="2" id="KW-0560">Oxidoreductase</keyword>
<sequence>MAATNASSQQTIGFSNRIKNVAIVGATGRLGKFLTSALLDKKSFNITAITRSNSGPPPPGVLVATVDYSDPSTLVSALRGQEVLIITMSRAAPPDQQSKLIDAAATAGVPYVIPNEFGGNTDNKTVSDEVYIGPGKRKLRAQIEELGVSSWLGIVTSFWYEYSLAGPGLFGIDVAKREVTFFDDGKQRLNTITWPQIGRAVANLLSLPILPEDGREKEGQVVLSSYNNCFVFVSSFALNQREMLDSLNRVMGLSDSDWKITQENSRERVQRAKEMAKAGDNMGFVMLLYTRYYYPGENAGLYEVTHGLENEALGLPKESLDQATKEAVEMVERGDLNPYFKAILGK</sequence>
<evidence type="ECO:0000313" key="5">
    <source>
        <dbReference type="Proteomes" id="UP001152607"/>
    </source>
</evidence>
<evidence type="ECO:0000256" key="1">
    <source>
        <dbReference type="ARBA" id="ARBA00022857"/>
    </source>
</evidence>
<dbReference type="InterPro" id="IPR008030">
    <property type="entry name" value="NmrA-like"/>
</dbReference>
<evidence type="ECO:0000259" key="3">
    <source>
        <dbReference type="Pfam" id="PF05368"/>
    </source>
</evidence>
<comment type="caution">
    <text evidence="4">The sequence shown here is derived from an EMBL/GenBank/DDBJ whole genome shotgun (WGS) entry which is preliminary data.</text>
</comment>
<keyword evidence="1" id="KW-0521">NADP</keyword>
<organism evidence="4 5">
    <name type="scientific">Periconia digitata</name>
    <dbReference type="NCBI Taxonomy" id="1303443"/>
    <lineage>
        <taxon>Eukaryota</taxon>
        <taxon>Fungi</taxon>
        <taxon>Dikarya</taxon>
        <taxon>Ascomycota</taxon>
        <taxon>Pezizomycotina</taxon>
        <taxon>Dothideomycetes</taxon>
        <taxon>Pleosporomycetidae</taxon>
        <taxon>Pleosporales</taxon>
        <taxon>Massarineae</taxon>
        <taxon>Periconiaceae</taxon>
        <taxon>Periconia</taxon>
    </lineage>
</organism>
<name>A0A9W4UT58_9PLEO</name>
<dbReference type="GO" id="GO:0016491">
    <property type="term" value="F:oxidoreductase activity"/>
    <property type="evidence" value="ECO:0007669"/>
    <property type="project" value="UniProtKB-KW"/>
</dbReference>
<gene>
    <name evidence="4" type="ORF">PDIGIT_LOCUS14561</name>
</gene>